<accession>A0A0F9D9K3</accession>
<feature type="non-terminal residue" evidence="1">
    <location>
        <position position="30"/>
    </location>
</feature>
<evidence type="ECO:0000313" key="1">
    <source>
        <dbReference type="EMBL" id="KKL58353.1"/>
    </source>
</evidence>
<sequence>MRTIKLILVVILSCVLLHASAQAAEPKVLN</sequence>
<proteinExistence type="predicted"/>
<dbReference type="EMBL" id="LAZR01029855">
    <property type="protein sequence ID" value="KKL58353.1"/>
    <property type="molecule type" value="Genomic_DNA"/>
</dbReference>
<name>A0A0F9D9K3_9ZZZZ</name>
<gene>
    <name evidence="1" type="ORF">LCGC14_2226230</name>
</gene>
<comment type="caution">
    <text evidence="1">The sequence shown here is derived from an EMBL/GenBank/DDBJ whole genome shotgun (WGS) entry which is preliminary data.</text>
</comment>
<reference evidence="1" key="1">
    <citation type="journal article" date="2015" name="Nature">
        <title>Complex archaea that bridge the gap between prokaryotes and eukaryotes.</title>
        <authorList>
            <person name="Spang A."/>
            <person name="Saw J.H."/>
            <person name="Jorgensen S.L."/>
            <person name="Zaremba-Niedzwiedzka K."/>
            <person name="Martijn J."/>
            <person name="Lind A.E."/>
            <person name="van Eijk R."/>
            <person name="Schleper C."/>
            <person name="Guy L."/>
            <person name="Ettema T.J."/>
        </authorList>
    </citation>
    <scope>NUCLEOTIDE SEQUENCE</scope>
</reference>
<protein>
    <submittedName>
        <fullName evidence="1">Uncharacterized protein</fullName>
    </submittedName>
</protein>
<dbReference type="AlphaFoldDB" id="A0A0F9D9K3"/>
<organism evidence="1">
    <name type="scientific">marine sediment metagenome</name>
    <dbReference type="NCBI Taxonomy" id="412755"/>
    <lineage>
        <taxon>unclassified sequences</taxon>
        <taxon>metagenomes</taxon>
        <taxon>ecological metagenomes</taxon>
    </lineage>
</organism>